<evidence type="ECO:0000256" key="5">
    <source>
        <dbReference type="ARBA" id="ARBA00022553"/>
    </source>
</evidence>
<dbReference type="CDD" id="cd16916">
    <property type="entry name" value="HATPase_CheA-like"/>
    <property type="match status" value="1"/>
</dbReference>
<evidence type="ECO:0000256" key="9">
    <source>
        <dbReference type="ARBA" id="ARBA00022840"/>
    </source>
</evidence>
<dbReference type="GO" id="GO:0005737">
    <property type="term" value="C:cytoplasm"/>
    <property type="evidence" value="ECO:0007669"/>
    <property type="project" value="InterPro"/>
</dbReference>
<evidence type="ECO:0000256" key="2">
    <source>
        <dbReference type="ARBA" id="ARBA00012438"/>
    </source>
</evidence>
<dbReference type="EMBL" id="PNBW01000100">
    <property type="protein sequence ID" value="TMO71551.1"/>
    <property type="molecule type" value="Genomic_DNA"/>
</dbReference>
<evidence type="ECO:0000313" key="19">
    <source>
        <dbReference type="Proteomes" id="UP000307217"/>
    </source>
</evidence>
<reference evidence="18 19" key="1">
    <citation type="submission" date="2018-01" db="EMBL/GenBank/DDBJ databases">
        <authorList>
            <person name="Paulsen S."/>
            <person name="Gram L.K."/>
        </authorList>
    </citation>
    <scope>NUCLEOTIDE SEQUENCE [LARGE SCALE GENOMIC DNA]</scope>
    <source>
        <strain evidence="16 19">S3790</strain>
        <strain evidence="17 18">S3895</strain>
    </source>
</reference>
<dbReference type="Proteomes" id="UP000307164">
    <property type="component" value="Unassembled WGS sequence"/>
</dbReference>
<dbReference type="SMART" id="SM00073">
    <property type="entry name" value="HPT"/>
    <property type="match status" value="1"/>
</dbReference>
<feature type="domain" description="CheW-like" evidence="14">
    <location>
        <begin position="561"/>
        <end position="706"/>
    </location>
</feature>
<dbReference type="GO" id="GO:0005524">
    <property type="term" value="F:ATP binding"/>
    <property type="evidence" value="ECO:0007669"/>
    <property type="project" value="UniProtKB-KW"/>
</dbReference>
<name>A0A5S3V8G1_9GAMM</name>
<dbReference type="SMART" id="SM00387">
    <property type="entry name" value="HATPase_c"/>
    <property type="match status" value="1"/>
</dbReference>
<dbReference type="Gene3D" id="2.30.30.40">
    <property type="entry name" value="SH3 Domains"/>
    <property type="match status" value="1"/>
</dbReference>
<dbReference type="SUPFAM" id="SSF47384">
    <property type="entry name" value="Homodimeric domain of signal transducing histidine kinase"/>
    <property type="match status" value="1"/>
</dbReference>
<dbReference type="InterPro" id="IPR003594">
    <property type="entry name" value="HATPase_dom"/>
</dbReference>
<dbReference type="PANTHER" id="PTHR43395:SF10">
    <property type="entry name" value="CHEMOTAXIS PROTEIN CHEA"/>
    <property type="match status" value="1"/>
</dbReference>
<dbReference type="EC" id="2.7.13.3" evidence="2"/>
<keyword evidence="7" id="KW-0547">Nucleotide-binding</keyword>
<dbReference type="SMART" id="SM01231">
    <property type="entry name" value="H-kinase_dim"/>
    <property type="match status" value="1"/>
</dbReference>
<dbReference type="PROSITE" id="PS50894">
    <property type="entry name" value="HPT"/>
    <property type="match status" value="1"/>
</dbReference>
<evidence type="ECO:0000313" key="17">
    <source>
        <dbReference type="EMBL" id="TMO71551.1"/>
    </source>
</evidence>
<dbReference type="InterPro" id="IPR002545">
    <property type="entry name" value="CheW-lke_dom"/>
</dbReference>
<organism evidence="16 19">
    <name type="scientific">Pseudoalteromonas aurantia</name>
    <dbReference type="NCBI Taxonomy" id="43654"/>
    <lineage>
        <taxon>Bacteria</taxon>
        <taxon>Pseudomonadati</taxon>
        <taxon>Pseudomonadota</taxon>
        <taxon>Gammaproteobacteria</taxon>
        <taxon>Alteromonadales</taxon>
        <taxon>Pseudoalteromonadaceae</taxon>
        <taxon>Pseudoalteromonas</taxon>
    </lineage>
</organism>
<evidence type="ECO:0000256" key="8">
    <source>
        <dbReference type="ARBA" id="ARBA00022777"/>
    </source>
</evidence>
<dbReference type="SUPFAM" id="SSF47226">
    <property type="entry name" value="Histidine-containing phosphotransfer domain, HPT domain"/>
    <property type="match status" value="1"/>
</dbReference>
<dbReference type="FunFam" id="3.30.565.10:FF:000016">
    <property type="entry name" value="Chemotaxis protein CheA, putative"/>
    <property type="match status" value="1"/>
</dbReference>
<evidence type="ECO:0000259" key="15">
    <source>
        <dbReference type="PROSITE" id="PS50894"/>
    </source>
</evidence>
<keyword evidence="6" id="KW-0808">Transferase</keyword>
<evidence type="ECO:0000259" key="13">
    <source>
        <dbReference type="PROSITE" id="PS50109"/>
    </source>
</evidence>
<dbReference type="EMBL" id="PNBX01000055">
    <property type="protein sequence ID" value="TMO67501.1"/>
    <property type="molecule type" value="Genomic_DNA"/>
</dbReference>
<keyword evidence="4" id="KW-0145">Chemotaxis</keyword>
<evidence type="ECO:0000256" key="12">
    <source>
        <dbReference type="PROSITE-ProRule" id="PRU00110"/>
    </source>
</evidence>
<dbReference type="GO" id="GO:0000155">
    <property type="term" value="F:phosphorelay sensor kinase activity"/>
    <property type="evidence" value="ECO:0007669"/>
    <property type="project" value="InterPro"/>
</dbReference>
<dbReference type="Gene3D" id="3.30.565.10">
    <property type="entry name" value="Histidine kinase-like ATPase, C-terminal domain"/>
    <property type="match status" value="1"/>
</dbReference>
<dbReference type="InterPro" id="IPR037006">
    <property type="entry name" value="CheA-like_homodim_sf"/>
</dbReference>
<keyword evidence="18" id="KW-1185">Reference proteome</keyword>
<evidence type="ECO:0000256" key="6">
    <source>
        <dbReference type="ARBA" id="ARBA00022679"/>
    </source>
</evidence>
<gene>
    <name evidence="16" type="ORF">CWC19_13210</name>
    <name evidence="17" type="ORF">CWC20_17315</name>
</gene>
<dbReference type="Gene3D" id="1.20.120.160">
    <property type="entry name" value="HPT domain"/>
    <property type="match status" value="1"/>
</dbReference>
<protein>
    <recommendedName>
        <fullName evidence="3">Chemotaxis protein CheA</fullName>
        <ecNumber evidence="2">2.7.13.3</ecNumber>
    </recommendedName>
</protein>
<dbReference type="OrthoDB" id="9803176at2"/>
<dbReference type="Gene3D" id="1.10.287.560">
    <property type="entry name" value="Histidine kinase CheA-like, homodimeric domain"/>
    <property type="match status" value="1"/>
</dbReference>
<evidence type="ECO:0000256" key="11">
    <source>
        <dbReference type="ARBA" id="ARBA00035100"/>
    </source>
</evidence>
<dbReference type="CDD" id="cd00088">
    <property type="entry name" value="HPT"/>
    <property type="match status" value="1"/>
</dbReference>
<evidence type="ECO:0000256" key="4">
    <source>
        <dbReference type="ARBA" id="ARBA00022500"/>
    </source>
</evidence>
<dbReference type="InterPro" id="IPR036061">
    <property type="entry name" value="CheW-like_dom_sf"/>
</dbReference>
<feature type="domain" description="HPt" evidence="15">
    <location>
        <begin position="1"/>
        <end position="103"/>
    </location>
</feature>
<dbReference type="InterPro" id="IPR036641">
    <property type="entry name" value="HPT_dom_sf"/>
</dbReference>
<dbReference type="GO" id="GO:0006935">
    <property type="term" value="P:chemotaxis"/>
    <property type="evidence" value="ECO:0007669"/>
    <property type="project" value="UniProtKB-KW"/>
</dbReference>
<dbReference type="InterPro" id="IPR004358">
    <property type="entry name" value="Sig_transdc_His_kin-like_C"/>
</dbReference>
<evidence type="ECO:0000313" key="18">
    <source>
        <dbReference type="Proteomes" id="UP000307164"/>
    </source>
</evidence>
<keyword evidence="8" id="KW-0418">Kinase</keyword>
<dbReference type="InterPro" id="IPR008207">
    <property type="entry name" value="Sig_transdc_His_kin_Hpt_dom"/>
</dbReference>
<feature type="modified residue" description="Phosphohistidine" evidence="12">
    <location>
        <position position="46"/>
    </location>
</feature>
<dbReference type="RefSeq" id="WP_138592304.1">
    <property type="nucleotide sequence ID" value="NZ_PNBW01000100.1"/>
</dbReference>
<dbReference type="PROSITE" id="PS50851">
    <property type="entry name" value="CHEW"/>
    <property type="match status" value="1"/>
</dbReference>
<dbReference type="Pfam" id="PF02518">
    <property type="entry name" value="HATPase_c"/>
    <property type="match status" value="1"/>
</dbReference>
<comment type="catalytic activity">
    <reaction evidence="1">
        <text>ATP + protein L-histidine = ADP + protein N-phospho-L-histidine.</text>
        <dbReference type="EC" id="2.7.13.3"/>
    </reaction>
</comment>
<dbReference type="SMART" id="SM00260">
    <property type="entry name" value="CheW"/>
    <property type="match status" value="1"/>
</dbReference>
<reference evidence="19" key="2">
    <citation type="submission" date="2019-06" db="EMBL/GenBank/DDBJ databases">
        <title>Co-occurence of chitin degradation, pigmentation and bioactivity in marine Pseudoalteromonas.</title>
        <authorList>
            <person name="Sonnenschein E.C."/>
            <person name="Bech P.K."/>
        </authorList>
    </citation>
    <scope>NUCLEOTIDE SEQUENCE [LARGE SCALE GENOMIC DNA]</scope>
    <source>
        <strain evidence="19">S3790</strain>
    </source>
</reference>
<dbReference type="InterPro" id="IPR036097">
    <property type="entry name" value="HisK_dim/P_sf"/>
</dbReference>
<dbReference type="PROSITE" id="PS50109">
    <property type="entry name" value="HIS_KIN"/>
    <property type="match status" value="1"/>
</dbReference>
<dbReference type="InterPro" id="IPR051315">
    <property type="entry name" value="Bact_Chemotaxis_CheA"/>
</dbReference>
<keyword evidence="10" id="KW-0902">Two-component regulatory system</keyword>
<dbReference type="Pfam" id="PF02895">
    <property type="entry name" value="H-kinase_dim"/>
    <property type="match status" value="1"/>
</dbReference>
<dbReference type="Pfam" id="PF01584">
    <property type="entry name" value="CheW"/>
    <property type="match status" value="1"/>
</dbReference>
<comment type="caution">
    <text evidence="16">The sequence shown here is derived from an EMBL/GenBank/DDBJ whole genome shotgun (WGS) entry which is preliminary data.</text>
</comment>
<evidence type="ECO:0000313" key="16">
    <source>
        <dbReference type="EMBL" id="TMO67501.1"/>
    </source>
</evidence>
<evidence type="ECO:0000259" key="14">
    <source>
        <dbReference type="PROSITE" id="PS50851"/>
    </source>
</evidence>
<proteinExistence type="predicted"/>
<dbReference type="SUPFAM" id="SSF50341">
    <property type="entry name" value="CheW-like"/>
    <property type="match status" value="1"/>
</dbReference>
<feature type="domain" description="Histidine kinase" evidence="13">
    <location>
        <begin position="352"/>
        <end position="559"/>
    </location>
</feature>
<keyword evidence="5 12" id="KW-0597">Phosphoprotein</keyword>
<evidence type="ECO:0000256" key="3">
    <source>
        <dbReference type="ARBA" id="ARBA00021495"/>
    </source>
</evidence>
<dbReference type="InterPro" id="IPR005467">
    <property type="entry name" value="His_kinase_dom"/>
</dbReference>
<reference evidence="16" key="3">
    <citation type="submission" date="2019-09" db="EMBL/GenBank/DDBJ databases">
        <title>Co-occurence of chitin degradation, pigmentation and bioactivity in marine Pseudoalteromonas.</title>
        <authorList>
            <person name="Sonnenschein E.C."/>
            <person name="Bech P.K."/>
        </authorList>
    </citation>
    <scope>NUCLEOTIDE SEQUENCE</scope>
    <source>
        <strain evidence="16">S3790</strain>
        <strain evidence="17 18">S3895</strain>
    </source>
</reference>
<dbReference type="SUPFAM" id="SSF55874">
    <property type="entry name" value="ATPase domain of HSP90 chaperone/DNA topoisomerase II/histidine kinase"/>
    <property type="match status" value="1"/>
</dbReference>
<dbReference type="InterPro" id="IPR004105">
    <property type="entry name" value="CheA-like_dim"/>
</dbReference>
<sequence>MSLDAALETFYVEAQEHLELMDNNLLQMDDGYINNDILNDIFRSAHTIKGSAGIFGLTHIVDFTHVVENVLDRARDEKIVIEKPLIDLLFKCRDHMVTIVALSIDEYKQQVEVQKKGQLLIEQLLPWADKQASLEPINENKVEGKSSIETGGFWHISLRLSEDCLKNGMDPMSFIRFLSTLGEIHRIVCLTDKVPKLVKLDPEQLYFAFEIALESASNKEEIENTFMFVQDDSHIVILPPNASGKDFADLIEQLPEDNRYLIQVLKECGTYKSLDEKHTEVQDNATLTEISTKPINLAEKPTSNKSIKQTAPSKQIRIDSDRLDHLINLIGELVINQQRVDLLAGKTRNTTLIEAVDDFESFTEQIRDAALNLRMIPIGGTFQRFKRIVRDTAQELGKNIGLTIIGAETELDRLMVEKIADPLTHIVRNAMDHGIESVEERIVSGKSPKGELILKAYHESGHIVIAISDDGKGINKEGVRLKAIEKGIIFQHTELSDHELFNLIFHPGFSTAAQVTNLSGRGVGMDVVKRNVEALQGSIEILSEKGKGSEFRISLPLTLAIIDGFHVECSGTHFIIPQATIIECLDLASHVEIDERNCINLRGDMIPYLTMSDVFNLQLQNRDSDNALVSQVSMAKQPKEELVIVQFGGNLAGIAVERLHGEVQTVIKPLGPIFKPLKGIGGSSLLGNGDIAFILDIPQLIELAIDQDKRMKHINKTQE</sequence>
<keyword evidence="9" id="KW-0067">ATP-binding</keyword>
<evidence type="ECO:0000256" key="10">
    <source>
        <dbReference type="ARBA" id="ARBA00023012"/>
    </source>
</evidence>
<dbReference type="AlphaFoldDB" id="A0A5S3V8G1"/>
<evidence type="ECO:0000256" key="1">
    <source>
        <dbReference type="ARBA" id="ARBA00000085"/>
    </source>
</evidence>
<dbReference type="PRINTS" id="PR00344">
    <property type="entry name" value="BCTRLSENSOR"/>
</dbReference>
<accession>A0A5S3V8G1</accession>
<dbReference type="InterPro" id="IPR036890">
    <property type="entry name" value="HATPase_C_sf"/>
</dbReference>
<evidence type="ECO:0000256" key="7">
    <source>
        <dbReference type="ARBA" id="ARBA00022741"/>
    </source>
</evidence>
<dbReference type="Proteomes" id="UP000307217">
    <property type="component" value="Unassembled WGS sequence"/>
</dbReference>
<dbReference type="PANTHER" id="PTHR43395">
    <property type="entry name" value="SENSOR HISTIDINE KINASE CHEA"/>
    <property type="match status" value="1"/>
</dbReference>
<dbReference type="Pfam" id="PF01627">
    <property type="entry name" value="Hpt"/>
    <property type="match status" value="1"/>
</dbReference>
<comment type="function">
    <text evidence="11">Involved in the transmission of sensory signals from the chemoreceptors to the flagellar motors. CheA is autophosphorylated; it can transfer its phosphate group to either CheB or CheY.</text>
</comment>